<dbReference type="SUPFAM" id="SSF46565">
    <property type="entry name" value="Chaperone J-domain"/>
    <property type="match status" value="1"/>
</dbReference>
<keyword evidence="4" id="KW-1185">Reference proteome</keyword>
<dbReference type="Gene3D" id="1.10.287.110">
    <property type="entry name" value="DnaJ domain"/>
    <property type="match status" value="1"/>
</dbReference>
<dbReference type="STRING" id="383372.Rcas_3046"/>
<dbReference type="eggNOG" id="COG0484">
    <property type="taxonomic scope" value="Bacteria"/>
</dbReference>
<keyword evidence="3" id="KW-0346">Stress response</keyword>
<dbReference type="InterPro" id="IPR001623">
    <property type="entry name" value="DnaJ_domain"/>
</dbReference>
<accession>A7NNG4</accession>
<dbReference type="Pfam" id="PF00226">
    <property type="entry name" value="DnaJ"/>
    <property type="match status" value="1"/>
</dbReference>
<dbReference type="PROSITE" id="PS50076">
    <property type="entry name" value="DNAJ_2"/>
    <property type="match status" value="1"/>
</dbReference>
<feature type="repeat" description="TPR" evidence="1">
    <location>
        <begin position="416"/>
        <end position="449"/>
    </location>
</feature>
<dbReference type="OrthoDB" id="9818622at2"/>
<dbReference type="SUPFAM" id="SSF48452">
    <property type="entry name" value="TPR-like"/>
    <property type="match status" value="1"/>
</dbReference>
<dbReference type="Pfam" id="PF14559">
    <property type="entry name" value="TPR_19"/>
    <property type="match status" value="1"/>
</dbReference>
<feature type="domain" description="J" evidence="2">
    <location>
        <begin position="50"/>
        <end position="115"/>
    </location>
</feature>
<sequence>MTLEQTCPSCSATLGSDGICPACGSVTRGFFRSLNLGAPQVAAAVAQGLDLYRLLGVDQHADAITIARQYRRLRALFPDDPSALAAEPRRKFELLQVAGRILTDPSLRALYNELRVSAAAGIQQGVVRCESCGAPLQGNEPRCRYCGSLRPGEPAPPATPPDAGPPVAEPVDFYALLGLSPAHLMINPGARRSARPALDAAEMLHESRPPTPEEVDAASYAFQQRTLLHPGWSAAEREARVENLEIARRILRNERLRNRYDAFWLAFRQGRFDHGHLEGLRALIDEVRADETTPSTLSVEEAEALFQQGRGLLTAGLPREALDPLRRAREALPHSAEAHAWYARAILASADPLDLGGHALRQALVALETAARSSAPLPDSESYLALCRGLLARDAGDARQAEIELLRAAQQNPSLAHAWCGLAALALARGANGDAIDHCHRALAIDPRDERAWLMLAGACLRTRRHAEARAAAERVAALRSDGVSAEKILSEIAN</sequence>
<dbReference type="KEGG" id="rca:Rcas_3046"/>
<dbReference type="InterPro" id="IPR036869">
    <property type="entry name" value="J_dom_sf"/>
</dbReference>
<proteinExistence type="predicted"/>
<dbReference type="HOGENOM" id="CLU_550804_0_0_0"/>
<keyword evidence="1" id="KW-0802">TPR repeat</keyword>
<dbReference type="eggNOG" id="COG0457">
    <property type="taxonomic scope" value="Bacteria"/>
</dbReference>
<dbReference type="Proteomes" id="UP000000263">
    <property type="component" value="Chromosome"/>
</dbReference>
<reference evidence="3 4" key="1">
    <citation type="submission" date="2007-08" db="EMBL/GenBank/DDBJ databases">
        <title>Complete sequence of Roseiflexus castenholzii DSM 13941.</title>
        <authorList>
            <consortium name="US DOE Joint Genome Institute"/>
            <person name="Copeland A."/>
            <person name="Lucas S."/>
            <person name="Lapidus A."/>
            <person name="Barry K."/>
            <person name="Glavina del Rio T."/>
            <person name="Dalin E."/>
            <person name="Tice H."/>
            <person name="Pitluck S."/>
            <person name="Thompson L.S."/>
            <person name="Brettin T."/>
            <person name="Bruce D."/>
            <person name="Detter J.C."/>
            <person name="Han C."/>
            <person name="Tapia R."/>
            <person name="Schmutz J."/>
            <person name="Larimer F."/>
            <person name="Land M."/>
            <person name="Hauser L."/>
            <person name="Kyrpides N."/>
            <person name="Mikhailova N."/>
            <person name="Bryant D.A."/>
            <person name="Hanada S."/>
            <person name="Tsukatani Y."/>
            <person name="Richardson P."/>
        </authorList>
    </citation>
    <scope>NUCLEOTIDE SEQUENCE [LARGE SCALE GENOMIC DNA]</scope>
    <source>
        <strain evidence="4">DSM 13941 / HLO8</strain>
    </source>
</reference>
<name>A7NNG4_ROSCS</name>
<dbReference type="Gene3D" id="1.25.40.10">
    <property type="entry name" value="Tetratricopeptide repeat domain"/>
    <property type="match status" value="1"/>
</dbReference>
<gene>
    <name evidence="3" type="ordered locus">Rcas_3046</name>
</gene>
<dbReference type="InterPro" id="IPR011990">
    <property type="entry name" value="TPR-like_helical_dom_sf"/>
</dbReference>
<dbReference type="AlphaFoldDB" id="A7NNG4"/>
<organism evidence="3 4">
    <name type="scientific">Roseiflexus castenholzii (strain DSM 13941 / HLO8)</name>
    <dbReference type="NCBI Taxonomy" id="383372"/>
    <lineage>
        <taxon>Bacteria</taxon>
        <taxon>Bacillati</taxon>
        <taxon>Chloroflexota</taxon>
        <taxon>Chloroflexia</taxon>
        <taxon>Chloroflexales</taxon>
        <taxon>Roseiflexineae</taxon>
        <taxon>Roseiflexaceae</taxon>
        <taxon>Roseiflexus</taxon>
    </lineage>
</organism>
<dbReference type="InterPro" id="IPR019734">
    <property type="entry name" value="TPR_rpt"/>
</dbReference>
<evidence type="ECO:0000259" key="2">
    <source>
        <dbReference type="PROSITE" id="PS50076"/>
    </source>
</evidence>
<dbReference type="CDD" id="cd06257">
    <property type="entry name" value="DnaJ"/>
    <property type="match status" value="1"/>
</dbReference>
<dbReference type="SMART" id="SM00028">
    <property type="entry name" value="TPR"/>
    <property type="match status" value="4"/>
</dbReference>
<protein>
    <submittedName>
        <fullName evidence="3">Heat shock protein DnaJ domain protein</fullName>
    </submittedName>
</protein>
<evidence type="ECO:0000313" key="4">
    <source>
        <dbReference type="Proteomes" id="UP000000263"/>
    </source>
</evidence>
<dbReference type="RefSeq" id="WP_012121524.1">
    <property type="nucleotide sequence ID" value="NC_009767.1"/>
</dbReference>
<evidence type="ECO:0000313" key="3">
    <source>
        <dbReference type="EMBL" id="ABU59100.1"/>
    </source>
</evidence>
<dbReference type="EMBL" id="CP000804">
    <property type="protein sequence ID" value="ABU59100.1"/>
    <property type="molecule type" value="Genomic_DNA"/>
</dbReference>
<dbReference type="PROSITE" id="PS50005">
    <property type="entry name" value="TPR"/>
    <property type="match status" value="1"/>
</dbReference>
<evidence type="ECO:0000256" key="1">
    <source>
        <dbReference type="PROSITE-ProRule" id="PRU00339"/>
    </source>
</evidence>